<comment type="caution">
    <text evidence="2">The sequence shown here is derived from an EMBL/GenBank/DDBJ whole genome shotgun (WGS) entry which is preliminary data.</text>
</comment>
<protein>
    <submittedName>
        <fullName evidence="2">Uncharacterized protein</fullName>
    </submittedName>
</protein>
<sequence length="441" mass="50355">MPLTPINDNVPRLLQDNKSRPSGASPIASISAEPQDYSTDTAAIARILSRRLKRVIVPPRDIQFSDGSYVIARDITFQEYWDIVGMAEFGDLPIELRNSLLTMKQKDKNPIHSHTISEVVTYLFQVFRVVEDRGYIKMTGDARVVLGCNVHTEDASVKLPDIGFAPKYRFLKNWIGSPTSFAGEVAYSQTLKDLQGVMERLIDSSQNVSNIMAGIFIKLPYGKGNGDNQKYWIMYRDRTHQQDFTLTFELDRIADDTYHWPTIDIEHIMLFANTPQQNWPPSNRRYILKTREIAKCIKEAVEFTNYRSIDTPRKHQDMPDFFCDKKVDLAIRKYILESTQKTIAAEMEAQGVENEVCRRSLGNTRKALEFSDDEQVDGNLLLETLALKQEEIAAGASKSDAEDSSGGEVERIGRVLLKPWHISLIFFSTRCLDWMTRVEVL</sequence>
<feature type="region of interest" description="Disordered" evidence="1">
    <location>
        <begin position="1"/>
        <end position="33"/>
    </location>
</feature>
<feature type="compositionally biased region" description="Low complexity" evidence="1">
    <location>
        <begin position="20"/>
        <end position="33"/>
    </location>
</feature>
<gene>
    <name evidence="2" type="ORF">BV898_19369</name>
</gene>
<name>A0A9X6RPE0_HYPEX</name>
<reference evidence="3" key="1">
    <citation type="submission" date="2017-01" db="EMBL/GenBank/DDBJ databases">
        <title>Comparative genomics of anhydrobiosis in the tardigrade Hypsibius dujardini.</title>
        <authorList>
            <person name="Yoshida Y."/>
            <person name="Koutsovoulos G."/>
            <person name="Laetsch D."/>
            <person name="Stevens L."/>
            <person name="Kumar S."/>
            <person name="Horikawa D."/>
            <person name="Ishino K."/>
            <person name="Komine S."/>
            <person name="Tomita M."/>
            <person name="Blaxter M."/>
            <person name="Arakawa K."/>
        </authorList>
    </citation>
    <scope>NUCLEOTIDE SEQUENCE [LARGE SCALE GENOMIC DNA]</scope>
    <source>
        <strain evidence="3">Z151</strain>
    </source>
</reference>
<dbReference type="EMBL" id="MTYJ01000498">
    <property type="protein sequence ID" value="OWA54982.1"/>
    <property type="molecule type" value="Genomic_DNA"/>
</dbReference>
<accession>A0A9X6RPE0</accession>
<dbReference type="Proteomes" id="UP000192578">
    <property type="component" value="Unassembled WGS sequence"/>
</dbReference>
<evidence type="ECO:0000256" key="1">
    <source>
        <dbReference type="SAM" id="MobiDB-lite"/>
    </source>
</evidence>
<proteinExistence type="predicted"/>
<organism evidence="2 3">
    <name type="scientific">Hypsibius exemplaris</name>
    <name type="common">Freshwater tardigrade</name>
    <dbReference type="NCBI Taxonomy" id="2072580"/>
    <lineage>
        <taxon>Eukaryota</taxon>
        <taxon>Metazoa</taxon>
        <taxon>Ecdysozoa</taxon>
        <taxon>Tardigrada</taxon>
        <taxon>Eutardigrada</taxon>
        <taxon>Parachela</taxon>
        <taxon>Hypsibioidea</taxon>
        <taxon>Hypsibiidae</taxon>
        <taxon>Hypsibius</taxon>
    </lineage>
</organism>
<evidence type="ECO:0000313" key="2">
    <source>
        <dbReference type="EMBL" id="OWA54982.1"/>
    </source>
</evidence>
<evidence type="ECO:0000313" key="3">
    <source>
        <dbReference type="Proteomes" id="UP000192578"/>
    </source>
</evidence>
<keyword evidence="3" id="KW-1185">Reference proteome</keyword>
<dbReference type="AlphaFoldDB" id="A0A9X6RPE0"/>